<dbReference type="AlphaFoldDB" id="A0A0J7J998"/>
<dbReference type="RefSeq" id="WP_048495185.1">
    <property type="nucleotide sequence ID" value="NZ_LFBU01000001.1"/>
</dbReference>
<dbReference type="Pfam" id="PF13711">
    <property type="entry name" value="DUF4160"/>
    <property type="match status" value="1"/>
</dbReference>
<dbReference type="STRING" id="1658765.Msub_11232"/>
<gene>
    <name evidence="1" type="ORF">Msub_11232</name>
</gene>
<dbReference type="InterPro" id="IPR025427">
    <property type="entry name" value="DUF4160"/>
</dbReference>
<evidence type="ECO:0008006" key="3">
    <source>
        <dbReference type="Google" id="ProtNLM"/>
    </source>
</evidence>
<dbReference type="Proteomes" id="UP000036102">
    <property type="component" value="Unassembled WGS sequence"/>
</dbReference>
<dbReference type="EMBL" id="LFBU01000001">
    <property type="protein sequence ID" value="KMQ75033.1"/>
    <property type="molecule type" value="Genomic_DNA"/>
</dbReference>
<comment type="caution">
    <text evidence="1">The sequence shown here is derived from an EMBL/GenBank/DDBJ whole genome shotgun (WGS) entry which is preliminary data.</text>
</comment>
<protein>
    <recommendedName>
        <fullName evidence="3">DUF4160 domain-containing protein</fullName>
    </recommendedName>
</protein>
<evidence type="ECO:0000313" key="2">
    <source>
        <dbReference type="Proteomes" id="UP000036102"/>
    </source>
</evidence>
<evidence type="ECO:0000313" key="1">
    <source>
        <dbReference type="EMBL" id="KMQ75033.1"/>
    </source>
</evidence>
<organism evidence="1 2">
    <name type="scientific">Marinobacter subterrani</name>
    <dbReference type="NCBI Taxonomy" id="1658765"/>
    <lineage>
        <taxon>Bacteria</taxon>
        <taxon>Pseudomonadati</taxon>
        <taxon>Pseudomonadota</taxon>
        <taxon>Gammaproteobacteria</taxon>
        <taxon>Pseudomonadales</taxon>
        <taxon>Marinobacteraceae</taxon>
        <taxon>Marinobacter</taxon>
    </lineage>
</organism>
<reference evidence="1 2" key="1">
    <citation type="submission" date="2015-06" db="EMBL/GenBank/DDBJ databases">
        <title>Marinobacter subterrani, a genetically tractable neutrophilic iron-oxidizing strain isolated from the Soudan Iron Mine.</title>
        <authorList>
            <person name="Bonis B.M."/>
            <person name="Gralnick J.A."/>
        </authorList>
    </citation>
    <scope>NUCLEOTIDE SEQUENCE [LARGE SCALE GENOMIC DNA]</scope>
    <source>
        <strain evidence="1 2">JG233</strain>
    </source>
</reference>
<dbReference type="PATRIC" id="fig|1658765.3.peg.1219"/>
<accession>A0A0J7J998</accession>
<dbReference type="OrthoDB" id="122670at2"/>
<sequence length="80" mass="9466">MPVIFRYQGFKFFFYSNEGNPLEPAHVHVRASGKEAKFWLCPTAALARNDGFDARTIRVLLEVTEQNRQRFEEAWYDYFA</sequence>
<name>A0A0J7J998_9GAMM</name>
<keyword evidence="2" id="KW-1185">Reference proteome</keyword>
<proteinExistence type="predicted"/>